<dbReference type="OrthoDB" id="707611at2"/>
<dbReference type="InterPro" id="IPR056091">
    <property type="entry name" value="DUF7674"/>
</dbReference>
<dbReference type="AlphaFoldDB" id="A0A085B7D2"/>
<comment type="caution">
    <text evidence="2">The sequence shown here is derived from an EMBL/GenBank/DDBJ whole genome shotgun (WGS) entry which is preliminary data.</text>
</comment>
<protein>
    <recommendedName>
        <fullName evidence="1">DUF7674 domain-containing protein</fullName>
    </recommendedName>
</protein>
<dbReference type="EMBL" id="JPLY01000007">
    <property type="protein sequence ID" value="KFC18377.1"/>
    <property type="molecule type" value="Genomic_DNA"/>
</dbReference>
<dbReference type="Proteomes" id="UP000028623">
    <property type="component" value="Unassembled WGS sequence"/>
</dbReference>
<sequence>MNHTEAIQEIIQVVPDSKAEFEEVYKTKNSFMVINVFTRQIRNLIRKGETTILIRSFDKMNDLYQKGDQALKNAVENVFVYSLDSLTYSCDNNYKNLIFSKMPTSLHQVYLRQIYKSGL</sequence>
<keyword evidence="3" id="KW-1185">Reference proteome</keyword>
<dbReference type="Pfam" id="PF24722">
    <property type="entry name" value="DUF7674"/>
    <property type="match status" value="1"/>
</dbReference>
<evidence type="ECO:0000313" key="2">
    <source>
        <dbReference type="EMBL" id="KFC18377.1"/>
    </source>
</evidence>
<feature type="domain" description="DUF7674" evidence="1">
    <location>
        <begin position="7"/>
        <end position="115"/>
    </location>
</feature>
<proteinExistence type="predicted"/>
<organism evidence="2 3">
    <name type="scientific">Epilithonimonas lactis</name>
    <dbReference type="NCBI Taxonomy" id="421072"/>
    <lineage>
        <taxon>Bacteria</taxon>
        <taxon>Pseudomonadati</taxon>
        <taxon>Bacteroidota</taxon>
        <taxon>Flavobacteriia</taxon>
        <taxon>Flavobacteriales</taxon>
        <taxon>Weeksellaceae</taxon>
        <taxon>Chryseobacterium group</taxon>
        <taxon>Epilithonimonas</taxon>
    </lineage>
</organism>
<dbReference type="RefSeq" id="WP_034978871.1">
    <property type="nucleotide sequence ID" value="NZ_FOFI01000006.1"/>
</dbReference>
<name>A0A085B7D2_9FLAO</name>
<gene>
    <name evidence="2" type="ORF">IO89_17940</name>
</gene>
<reference evidence="2 3" key="1">
    <citation type="submission" date="2014-07" db="EMBL/GenBank/DDBJ databases">
        <title>Epilithonimonas lactis LMG 22401 Genome.</title>
        <authorList>
            <person name="Pipes S.E."/>
            <person name="Stropko S.J."/>
        </authorList>
    </citation>
    <scope>NUCLEOTIDE SEQUENCE [LARGE SCALE GENOMIC DNA]</scope>
    <source>
        <strain evidence="2 3">LMG 24401</strain>
    </source>
</reference>
<evidence type="ECO:0000313" key="3">
    <source>
        <dbReference type="Proteomes" id="UP000028623"/>
    </source>
</evidence>
<accession>A0A085B7D2</accession>
<evidence type="ECO:0000259" key="1">
    <source>
        <dbReference type="Pfam" id="PF24722"/>
    </source>
</evidence>
<dbReference type="eggNOG" id="ENOG503397B">
    <property type="taxonomic scope" value="Bacteria"/>
</dbReference>
<dbReference type="STRING" id="421072.SAMN04488097_3713"/>